<dbReference type="UniPathway" id="UPA00378"/>
<dbReference type="PROSITE" id="PS50005">
    <property type="entry name" value="TPR"/>
    <property type="match status" value="8"/>
</dbReference>
<dbReference type="GO" id="GO:0097363">
    <property type="term" value="F:protein O-acetylglucosaminyltransferase activity"/>
    <property type="evidence" value="ECO:0007669"/>
    <property type="project" value="UniProtKB-EC"/>
</dbReference>
<dbReference type="FunFam" id="1.25.40.10:FF:000013">
    <property type="entry name" value="UDP-N-acetylglucosamine--peptide N-acetylglucosaminyltransferase 110 kDa subunit"/>
    <property type="match status" value="1"/>
</dbReference>
<dbReference type="OMA" id="ANAWNNI"/>
<evidence type="ECO:0000313" key="10">
    <source>
        <dbReference type="EMBL" id="EFP09230.1"/>
    </source>
</evidence>
<evidence type="ECO:0000256" key="1">
    <source>
        <dbReference type="ARBA" id="ARBA00004922"/>
    </source>
</evidence>
<dbReference type="FunCoup" id="E3LSV1">
    <property type="interactions" value="2846"/>
</dbReference>
<keyword evidence="4" id="KW-0328">Glycosyltransferase</keyword>
<evidence type="ECO:0000256" key="4">
    <source>
        <dbReference type="ARBA" id="ARBA00022676"/>
    </source>
</evidence>
<comment type="similarity">
    <text evidence="2">Belongs to the glycosyltransferase 41 family. O-GlcNAc transferase subfamily.</text>
</comment>
<dbReference type="GO" id="GO:0019915">
    <property type="term" value="P:lipid storage"/>
    <property type="evidence" value="ECO:0007669"/>
    <property type="project" value="EnsemblMetazoa"/>
</dbReference>
<feature type="repeat" description="TPR" evidence="8">
    <location>
        <begin position="267"/>
        <end position="300"/>
    </location>
</feature>
<feature type="repeat" description="TPR" evidence="8">
    <location>
        <begin position="233"/>
        <end position="266"/>
    </location>
</feature>
<dbReference type="GO" id="GO:0005977">
    <property type="term" value="P:glycogen metabolic process"/>
    <property type="evidence" value="ECO:0007669"/>
    <property type="project" value="EnsemblMetazoa"/>
</dbReference>
<dbReference type="GO" id="GO:0005634">
    <property type="term" value="C:nucleus"/>
    <property type="evidence" value="ECO:0007669"/>
    <property type="project" value="EnsemblMetazoa"/>
</dbReference>
<dbReference type="AlphaFoldDB" id="E3LSV1"/>
<dbReference type="Pfam" id="PF13844">
    <property type="entry name" value="Glyco_transf_41"/>
    <property type="match status" value="1"/>
</dbReference>
<dbReference type="Pfam" id="PF13414">
    <property type="entry name" value="TPR_11"/>
    <property type="match status" value="3"/>
</dbReference>
<dbReference type="SMART" id="SM00028">
    <property type="entry name" value="TPR"/>
    <property type="match status" value="10"/>
</dbReference>
<protein>
    <recommendedName>
        <fullName evidence="3">protein O-GlcNAc transferase</fullName>
        <ecNumber evidence="3">2.4.1.255</ecNumber>
    </recommendedName>
</protein>
<evidence type="ECO:0000256" key="2">
    <source>
        <dbReference type="ARBA" id="ARBA00005386"/>
    </source>
</evidence>
<dbReference type="OrthoDB" id="9991317at2759"/>
<dbReference type="InterPro" id="IPR037919">
    <property type="entry name" value="OGT"/>
</dbReference>
<evidence type="ECO:0000256" key="5">
    <source>
        <dbReference type="ARBA" id="ARBA00022679"/>
    </source>
</evidence>
<dbReference type="Proteomes" id="UP000008281">
    <property type="component" value="Unassembled WGS sequence"/>
</dbReference>
<dbReference type="GO" id="GO:0009266">
    <property type="term" value="P:response to temperature stimulus"/>
    <property type="evidence" value="ECO:0007669"/>
    <property type="project" value="EnsemblMetazoa"/>
</dbReference>
<dbReference type="InParanoid" id="E3LSV1"/>
<dbReference type="GO" id="GO:0006493">
    <property type="term" value="P:protein O-linked glycosylation"/>
    <property type="evidence" value="ECO:0007669"/>
    <property type="project" value="EnsemblMetazoa"/>
</dbReference>
<evidence type="ECO:0000259" key="9">
    <source>
        <dbReference type="Pfam" id="PF13844"/>
    </source>
</evidence>
<dbReference type="Gene3D" id="1.25.40.10">
    <property type="entry name" value="Tetratricopeptide repeat domain"/>
    <property type="match status" value="2"/>
</dbReference>
<evidence type="ECO:0000313" key="11">
    <source>
        <dbReference type="Proteomes" id="UP000008281"/>
    </source>
</evidence>
<feature type="repeat" description="TPR" evidence="8">
    <location>
        <begin position="619"/>
        <end position="652"/>
    </location>
</feature>
<dbReference type="Gene3D" id="3.40.50.11380">
    <property type="match status" value="1"/>
</dbReference>
<accession>E3LSV1</accession>
<feature type="domain" description="O-GlcNAc transferase C-terminal" evidence="9">
    <location>
        <begin position="666"/>
        <end position="1225"/>
    </location>
</feature>
<dbReference type="Gene3D" id="3.40.50.2000">
    <property type="entry name" value="Glycogen Phosphorylase B"/>
    <property type="match status" value="1"/>
</dbReference>
<dbReference type="FunFam" id="3.40.50.2000:FF:000012">
    <property type="entry name" value="UDP-N-acetylglucosamine--peptide N-acetylglucosaminyltransferase 110 kDa subunit"/>
    <property type="match status" value="1"/>
</dbReference>
<gene>
    <name evidence="10" type="primary">Cre-ogt-1</name>
    <name evidence="10" type="ORF">CRE_25383</name>
</gene>
<organism evidence="11">
    <name type="scientific">Caenorhabditis remanei</name>
    <name type="common">Caenorhabditis vulgaris</name>
    <dbReference type="NCBI Taxonomy" id="31234"/>
    <lineage>
        <taxon>Eukaryota</taxon>
        <taxon>Metazoa</taxon>
        <taxon>Ecdysozoa</taxon>
        <taxon>Nematoda</taxon>
        <taxon>Chromadorea</taxon>
        <taxon>Rhabditida</taxon>
        <taxon>Rhabditina</taxon>
        <taxon>Rhabditomorpha</taxon>
        <taxon>Rhabditoidea</taxon>
        <taxon>Rhabditidae</taxon>
        <taxon>Peloderinae</taxon>
        <taxon>Caenorhabditis</taxon>
    </lineage>
</organism>
<dbReference type="GO" id="GO:0048471">
    <property type="term" value="C:perinuclear region of cytoplasm"/>
    <property type="evidence" value="ECO:0007669"/>
    <property type="project" value="EnsemblMetazoa"/>
</dbReference>
<comment type="pathway">
    <text evidence="1">Protein modification; protein glycosylation.</text>
</comment>
<keyword evidence="5" id="KW-0808">Transferase</keyword>
<feature type="repeat" description="TPR" evidence="8">
    <location>
        <begin position="386"/>
        <end position="419"/>
    </location>
</feature>
<dbReference type="Pfam" id="PF00515">
    <property type="entry name" value="TPR_1"/>
    <property type="match status" value="1"/>
</dbReference>
<evidence type="ECO:0000256" key="3">
    <source>
        <dbReference type="ARBA" id="ARBA00011970"/>
    </source>
</evidence>
<feature type="repeat" description="TPR" evidence="8">
    <location>
        <begin position="517"/>
        <end position="550"/>
    </location>
</feature>
<dbReference type="PANTHER" id="PTHR44366:SF1">
    <property type="entry name" value="UDP-N-ACETYLGLUCOSAMINE--PEPTIDE N-ACETYLGLUCOSAMINYLTRANSFERASE 110 KDA SUBUNIT"/>
    <property type="match status" value="1"/>
</dbReference>
<dbReference type="GO" id="GO:0040024">
    <property type="term" value="P:dauer larval development"/>
    <property type="evidence" value="ECO:0007669"/>
    <property type="project" value="EnsemblMetazoa"/>
</dbReference>
<dbReference type="InterPro" id="IPR011990">
    <property type="entry name" value="TPR-like_helical_dom_sf"/>
</dbReference>
<dbReference type="Pfam" id="PF13374">
    <property type="entry name" value="TPR_10"/>
    <property type="match status" value="1"/>
</dbReference>
<dbReference type="InterPro" id="IPR019734">
    <property type="entry name" value="TPR_rpt"/>
</dbReference>
<proteinExistence type="inferred from homology"/>
<name>E3LSV1_CAERE</name>
<feature type="repeat" description="TPR" evidence="8">
    <location>
        <begin position="551"/>
        <end position="584"/>
    </location>
</feature>
<evidence type="ECO:0000256" key="7">
    <source>
        <dbReference type="ARBA" id="ARBA00022803"/>
    </source>
</evidence>
<sequence>MDKPNYFQSYNKVIGATGEQLAPGAVPPHPVLAPSIAPGGITGGLNGGITGGITAGIPGGIAGGITGSITAGVPAAIAGGVGNVNVASMASIMQTPGFANLVQQAIRNQLENQAAAQQLAATQQYQLNGVSGAQQLLLTPQQTLAQPIVIPPQPTVLVNGVSETLKKVTELAHRQFQSGNYSDAEKYCNLVFQSDQQNLPILLLLSAINFQTKNLEKSMQYSMLAIKVNNQCAEAYSNLGNYYKEKGHLAEALENYKMAVKLKPEFIDAYINLAAALVSGGDLEQAVTAYFNALQINPDLYCVRSDLGNLLKAMGRLEEAKVNQNKFIWSNTKIFFLQVCYLKAIETQPQFAVAWSNLGCVFNSQGEIWLAIHHFEKAVTLDPNFLDAYINLGNVLKEARIFDRAVSAYLRALNLSGNHAVVHGNLACVYYEQGLLDLAIDTYKKRALNIILNMNCTNNILSMINGYLEEFSDLFMRVMFSDCRNYVNNNFCLICLLKKDNTTFPAMFCFQLCPTHADSQNNLANIKREQGKIEDATRLYLKALEIYPEFAAAHSNLASILQQQGKLQDAILHYKEAIRISPTFADAYSNMGNTLKEMGDSSAAIACYNRAIQINPAFADAHSNLASIHKDAGNMAEAIQSYSTALKLKPEFPDAFCNLAHCLQIICDWHDYDRRVRKLVQIVEDQLGKKRLPSVHPHHSMLYPLSHATRIAIASKHASLCFDKVHVQMLGKTPLIHADRFSIKKGQRLRIGYVSSDFGNHPTSHLMQSIPGMHDRNRVEVFCYALSVNDGTNFRSKLMAESEHFVDLSQVPCNGKAAEKIAHDGIHILINMNGYTKGARNEIFALRPAPIQVMWLGYPSTSGATFMDYIITDAVTTPLRLACAFTEKLAYMPHTFFIGDHAQMLRHLTEKVVVKDKEATERDSCLIMNTANMDPILAKSEIKEQVLDTEVVSGPNKELVRAEMVLPVLEVPTEPIKQMIMTGQMTMNVMEDMNVQNGLGQVSIPLKKSLKVQQLNLFQSQMHHKAATGEEIPNSVLLTSRAQYQLPDDAIVFCNFNQLYKIDPSTLDMWIKILENVPKSILWLLRFPYQGEEHIRKYCVERGLEPSRIVFSNVAAKEEHVRRGQLADVCLDTPLCNGHTTGMDILWTGTPMVTMPLESLASRVATSQLYALGVPELVAKTKAEYVDIATRLGNDADHLAAMRAKVWMARTTSTLFDVKQYCHDMEDLLDLMWKRYESGLPVDHIENNTVTPVGL</sequence>
<dbReference type="EC" id="2.4.1.255" evidence="3"/>
<dbReference type="FunFam" id="3.40.50.11380:FF:000001">
    <property type="entry name" value="UDP-N-acetylglucosamine--peptide N-acetylglucosaminyltransferase 110 kDa subunit"/>
    <property type="match status" value="1"/>
</dbReference>
<keyword evidence="7 8" id="KW-0802">TPR repeat</keyword>
<feature type="repeat" description="TPR" evidence="8">
    <location>
        <begin position="585"/>
        <end position="618"/>
    </location>
</feature>
<dbReference type="eggNOG" id="KOG4626">
    <property type="taxonomic scope" value="Eukaryota"/>
</dbReference>
<evidence type="ECO:0000256" key="8">
    <source>
        <dbReference type="PROSITE-ProRule" id="PRU00339"/>
    </source>
</evidence>
<dbReference type="HOGENOM" id="CLU_001721_1_0_1"/>
<dbReference type="SUPFAM" id="SSF48452">
    <property type="entry name" value="TPR-like"/>
    <property type="match status" value="3"/>
</dbReference>
<dbReference type="STRING" id="31234.E3LSV1"/>
<dbReference type="PROSITE" id="PS50293">
    <property type="entry name" value="TPR_REGION"/>
    <property type="match status" value="5"/>
</dbReference>
<dbReference type="InterPro" id="IPR029489">
    <property type="entry name" value="OGT/SEC/SPY_C"/>
</dbReference>
<keyword evidence="6" id="KW-0677">Repeat</keyword>
<keyword evidence="11" id="KW-1185">Reference proteome</keyword>
<dbReference type="GO" id="GO:0004722">
    <property type="term" value="F:protein serine/threonine phosphatase activity"/>
    <property type="evidence" value="ECO:0007669"/>
    <property type="project" value="EnsemblMetazoa"/>
</dbReference>
<feature type="repeat" description="TPR" evidence="8">
    <location>
        <begin position="352"/>
        <end position="385"/>
    </location>
</feature>
<reference evidence="10" key="1">
    <citation type="submission" date="2007-07" db="EMBL/GenBank/DDBJ databases">
        <title>PCAP assembly of the Caenorhabditis remanei genome.</title>
        <authorList>
            <consortium name="The Caenorhabditis remanei Sequencing Consortium"/>
            <person name="Wilson R.K."/>
        </authorList>
    </citation>
    <scope>NUCLEOTIDE SEQUENCE [LARGE SCALE GENOMIC DNA]</scope>
    <source>
        <strain evidence="10">PB4641</strain>
    </source>
</reference>
<dbReference type="Gene3D" id="3.30.720.150">
    <property type="match status" value="1"/>
</dbReference>
<evidence type="ECO:0000256" key="6">
    <source>
        <dbReference type="ARBA" id="ARBA00022737"/>
    </source>
</evidence>
<dbReference type="EMBL" id="DS268414">
    <property type="protein sequence ID" value="EFP09230.1"/>
    <property type="molecule type" value="Genomic_DNA"/>
</dbReference>
<dbReference type="PANTHER" id="PTHR44366">
    <property type="entry name" value="UDP-N-ACETYLGLUCOSAMINE--PEPTIDE N-ACETYLGLUCOSAMINYLTRANSFERASE 110 KDA SUBUNIT"/>
    <property type="match status" value="1"/>
</dbReference>